<gene>
    <name evidence="3" type="ORF">Hgul01_01336</name>
</gene>
<dbReference type="Proteomes" id="UP001428290">
    <property type="component" value="Unassembled WGS sequence"/>
</dbReference>
<dbReference type="Gene3D" id="3.90.550.10">
    <property type="entry name" value="Spore Coat Polysaccharide Biosynthesis Protein SpsA, Chain A"/>
    <property type="match status" value="1"/>
</dbReference>
<keyword evidence="4" id="KW-1185">Reference proteome</keyword>
<dbReference type="RefSeq" id="WP_345721175.1">
    <property type="nucleotide sequence ID" value="NZ_BAABRU010000004.1"/>
</dbReference>
<comment type="caution">
    <text evidence="3">The sequence shown here is derived from an EMBL/GenBank/DDBJ whole genome shotgun (WGS) entry which is preliminary data.</text>
</comment>
<evidence type="ECO:0000256" key="1">
    <source>
        <dbReference type="SAM" id="MobiDB-lite"/>
    </source>
</evidence>
<dbReference type="PANTHER" id="PTHR43179">
    <property type="entry name" value="RHAMNOSYLTRANSFERASE WBBL"/>
    <property type="match status" value="1"/>
</dbReference>
<organism evidence="3 4">
    <name type="scientific">Herpetosiphon gulosus</name>
    <dbReference type="NCBI Taxonomy" id="1973496"/>
    <lineage>
        <taxon>Bacteria</taxon>
        <taxon>Bacillati</taxon>
        <taxon>Chloroflexota</taxon>
        <taxon>Chloroflexia</taxon>
        <taxon>Herpetosiphonales</taxon>
        <taxon>Herpetosiphonaceae</taxon>
        <taxon>Herpetosiphon</taxon>
    </lineage>
</organism>
<feature type="region of interest" description="Disordered" evidence="1">
    <location>
        <begin position="286"/>
        <end position="308"/>
    </location>
</feature>
<feature type="compositionally biased region" description="Basic residues" evidence="1">
    <location>
        <begin position="290"/>
        <end position="302"/>
    </location>
</feature>
<feature type="domain" description="Glycosyltransferase 2-like" evidence="2">
    <location>
        <begin position="7"/>
        <end position="123"/>
    </location>
</feature>
<dbReference type="Pfam" id="PF00535">
    <property type="entry name" value="Glycos_transf_2"/>
    <property type="match status" value="1"/>
</dbReference>
<reference evidence="3 4" key="1">
    <citation type="submission" date="2024-02" db="EMBL/GenBank/DDBJ databases">
        <title>Herpetosiphon gulosus NBRC 112829.</title>
        <authorList>
            <person name="Ichikawa N."/>
            <person name="Katano-Makiyama Y."/>
            <person name="Hidaka K."/>
        </authorList>
    </citation>
    <scope>NUCLEOTIDE SEQUENCE [LARGE SCALE GENOMIC DNA]</scope>
    <source>
        <strain evidence="3 4">NBRC 112829</strain>
    </source>
</reference>
<dbReference type="SUPFAM" id="SSF53448">
    <property type="entry name" value="Nucleotide-diphospho-sugar transferases"/>
    <property type="match status" value="1"/>
</dbReference>
<name>A0ABP9WWF3_9CHLR</name>
<evidence type="ECO:0000313" key="3">
    <source>
        <dbReference type="EMBL" id="GAA5527549.1"/>
    </source>
</evidence>
<proteinExistence type="predicted"/>
<accession>A0ABP9WWF3</accession>
<dbReference type="InterPro" id="IPR001173">
    <property type="entry name" value="Glyco_trans_2-like"/>
</dbReference>
<protein>
    <recommendedName>
        <fullName evidence="2">Glycosyltransferase 2-like domain-containing protein</fullName>
    </recommendedName>
</protein>
<sequence length="308" mass="34440">MIPGQISIIIVSYNSAELLPACFASLATTNDDNYQLIVVDNASSDGSAELVRQQYPQVQLIDNQHNHGFGAACNQGMVAATGEYFLFFNPDVQITPNWLTLLRQHLAANPQAAIICPTTLYPNQAPPTRQGVAITAAVPGCAMLFRRSAWQAIGGFDPAIFLYWEDTELCWRAWLLGWQVLEDFEALVVHERGGSGGGQRWLVESSKNGLYCYLKLRPWSAVLSYSLRMLAKTAVVSLRQRNLAMLNVWIWHGRNFKQTLATRRAIQAQISADRSAVEGLIKQHLERGKRERRASQKSKVKSQKAEPR</sequence>
<dbReference type="InterPro" id="IPR029044">
    <property type="entry name" value="Nucleotide-diphossugar_trans"/>
</dbReference>
<evidence type="ECO:0000313" key="4">
    <source>
        <dbReference type="Proteomes" id="UP001428290"/>
    </source>
</evidence>
<dbReference type="PANTHER" id="PTHR43179:SF7">
    <property type="entry name" value="RHAMNOSYLTRANSFERASE WBBL"/>
    <property type="match status" value="1"/>
</dbReference>
<dbReference type="EMBL" id="BAABRU010000004">
    <property type="protein sequence ID" value="GAA5527549.1"/>
    <property type="molecule type" value="Genomic_DNA"/>
</dbReference>
<dbReference type="CDD" id="cd04186">
    <property type="entry name" value="GT_2_like_c"/>
    <property type="match status" value="1"/>
</dbReference>
<evidence type="ECO:0000259" key="2">
    <source>
        <dbReference type="Pfam" id="PF00535"/>
    </source>
</evidence>